<dbReference type="PANTHER" id="PTHR43433">
    <property type="entry name" value="HYDROLASE, ALPHA/BETA FOLD FAMILY PROTEIN"/>
    <property type="match status" value="1"/>
</dbReference>
<comment type="similarity">
    <text evidence="1">Belongs to the peptidase S33 family.</text>
</comment>
<evidence type="ECO:0000259" key="3">
    <source>
        <dbReference type="Pfam" id="PF12697"/>
    </source>
</evidence>
<proteinExistence type="inferred from homology"/>
<dbReference type="SUPFAM" id="SSF53474">
    <property type="entry name" value="alpha/beta-Hydrolases"/>
    <property type="match status" value="1"/>
</dbReference>
<organism evidence="4 5">
    <name type="scientific">Parasulfitobacter algicola</name>
    <dbReference type="NCBI Taxonomy" id="2614809"/>
    <lineage>
        <taxon>Bacteria</taxon>
        <taxon>Pseudomonadati</taxon>
        <taxon>Pseudomonadota</taxon>
        <taxon>Alphaproteobacteria</taxon>
        <taxon>Rhodobacterales</taxon>
        <taxon>Roseobacteraceae</taxon>
        <taxon>Parasulfitobacter</taxon>
    </lineage>
</organism>
<keyword evidence="2 4" id="KW-0378">Hydrolase</keyword>
<dbReference type="Proteomes" id="UP000777935">
    <property type="component" value="Unassembled WGS sequence"/>
</dbReference>
<evidence type="ECO:0000313" key="5">
    <source>
        <dbReference type="Proteomes" id="UP000777935"/>
    </source>
</evidence>
<evidence type="ECO:0000256" key="1">
    <source>
        <dbReference type="ARBA" id="ARBA00010088"/>
    </source>
</evidence>
<gene>
    <name evidence="4" type="ORF">HRQ87_18275</name>
</gene>
<dbReference type="PRINTS" id="PR00111">
    <property type="entry name" value="ABHYDROLASE"/>
</dbReference>
<dbReference type="InterPro" id="IPR002410">
    <property type="entry name" value="Peptidase_S33"/>
</dbReference>
<dbReference type="InterPro" id="IPR029058">
    <property type="entry name" value="AB_hydrolase_fold"/>
</dbReference>
<dbReference type="EMBL" id="JABUFE010000017">
    <property type="protein sequence ID" value="NSX56734.1"/>
    <property type="molecule type" value="Genomic_DNA"/>
</dbReference>
<sequence>MAEENYGPTGQFIDVNGTRVHAHVEGQGPDLILIHGASGSTREFTFRFIDQLKDRYRVIAFDRPGLGWTQRPGNHGGAFNSRAESPQEQAVLLKAAADKLDVRDPIILGHSYGGAVALAWVLKYPNHASALVPVSAASNPWPGGLGPLYGVNSSSIGGVTVVPLITAFAPKNRVEGVVDTIFAPQPTPSGYVNYIGIGLTLRRETLRANAQQVNSLRPHVVGMSKQYKDINIPVEIVHGDADDIVPLDIHSRPLATQIPDANLTILPGIGHMPHHVAEDAVIAAIDRAATRAGLR</sequence>
<dbReference type="InterPro" id="IPR050471">
    <property type="entry name" value="AB_hydrolase"/>
</dbReference>
<protein>
    <submittedName>
        <fullName evidence="4">Alpha/beta hydrolase</fullName>
    </submittedName>
</protein>
<dbReference type="Pfam" id="PF12697">
    <property type="entry name" value="Abhydrolase_6"/>
    <property type="match status" value="1"/>
</dbReference>
<dbReference type="GO" id="GO:0016787">
    <property type="term" value="F:hydrolase activity"/>
    <property type="evidence" value="ECO:0007669"/>
    <property type="project" value="UniProtKB-KW"/>
</dbReference>
<dbReference type="PANTHER" id="PTHR43433:SF1">
    <property type="entry name" value="BLL5160 PROTEIN"/>
    <property type="match status" value="1"/>
</dbReference>
<keyword evidence="5" id="KW-1185">Reference proteome</keyword>
<evidence type="ECO:0000256" key="2">
    <source>
        <dbReference type="ARBA" id="ARBA00022801"/>
    </source>
</evidence>
<feature type="domain" description="AB hydrolase-1" evidence="3">
    <location>
        <begin position="31"/>
        <end position="283"/>
    </location>
</feature>
<dbReference type="PRINTS" id="PR00793">
    <property type="entry name" value="PROAMNOPTASE"/>
</dbReference>
<dbReference type="Gene3D" id="3.40.50.1820">
    <property type="entry name" value="alpha/beta hydrolase"/>
    <property type="match status" value="1"/>
</dbReference>
<comment type="caution">
    <text evidence="4">The sequence shown here is derived from an EMBL/GenBank/DDBJ whole genome shotgun (WGS) entry which is preliminary data.</text>
</comment>
<accession>A0ABX2IUZ5</accession>
<reference evidence="4 5" key="1">
    <citation type="submission" date="2020-06" db="EMBL/GenBank/DDBJ databases">
        <title>Sulfitobacter algicola sp. nov., isolated from green algae.</title>
        <authorList>
            <person name="Wang C."/>
        </authorList>
    </citation>
    <scope>NUCLEOTIDE SEQUENCE [LARGE SCALE GENOMIC DNA]</scope>
    <source>
        <strain evidence="4 5">1151</strain>
    </source>
</reference>
<evidence type="ECO:0000313" key="4">
    <source>
        <dbReference type="EMBL" id="NSX56734.1"/>
    </source>
</evidence>
<name>A0ABX2IUZ5_9RHOB</name>
<dbReference type="InterPro" id="IPR000073">
    <property type="entry name" value="AB_hydrolase_1"/>
</dbReference>